<evidence type="ECO:0000256" key="7">
    <source>
        <dbReference type="ARBA" id="ARBA00047942"/>
    </source>
</evidence>
<reference evidence="10" key="2">
    <citation type="submission" date="2020-09" db="EMBL/GenBank/DDBJ databases">
        <authorList>
            <person name="Sun Q."/>
            <person name="Zhou Y."/>
        </authorList>
    </citation>
    <scope>NUCLEOTIDE SEQUENCE</scope>
    <source>
        <strain evidence="10">CGMCC 1.15425</strain>
    </source>
</reference>
<dbReference type="InterPro" id="IPR002052">
    <property type="entry name" value="DNA_methylase_N6_adenine_CS"/>
</dbReference>
<dbReference type="InterPro" id="IPR022749">
    <property type="entry name" value="D12N6_MeTrfase_N"/>
</dbReference>
<comment type="similarity">
    <text evidence="1">Belongs to the N(4)/N(6)-methyltransferase family.</text>
</comment>
<dbReference type="Gene3D" id="1.20.1260.30">
    <property type="match status" value="1"/>
</dbReference>
<evidence type="ECO:0000256" key="1">
    <source>
        <dbReference type="ARBA" id="ARBA00006594"/>
    </source>
</evidence>
<evidence type="ECO:0000259" key="9">
    <source>
        <dbReference type="Pfam" id="PF12161"/>
    </source>
</evidence>
<dbReference type="InterPro" id="IPR003356">
    <property type="entry name" value="DNA_methylase_A-5"/>
</dbReference>
<proteinExistence type="inferred from homology"/>
<accession>A0A916VJY3</accession>
<dbReference type="Pfam" id="PF12161">
    <property type="entry name" value="HsdM_N"/>
    <property type="match status" value="1"/>
</dbReference>
<protein>
    <recommendedName>
        <fullName evidence="2">site-specific DNA-methyltransferase (adenine-specific)</fullName>
        <ecNumber evidence="2">2.1.1.72</ecNumber>
    </recommendedName>
</protein>
<dbReference type="EC" id="2.1.1.72" evidence="2"/>
<reference evidence="10" key="1">
    <citation type="journal article" date="2014" name="Int. J. Syst. Evol. Microbiol.">
        <title>Complete genome sequence of Corynebacterium casei LMG S-19264T (=DSM 44701T), isolated from a smear-ripened cheese.</title>
        <authorList>
            <consortium name="US DOE Joint Genome Institute (JGI-PGF)"/>
            <person name="Walter F."/>
            <person name="Albersmeier A."/>
            <person name="Kalinowski J."/>
            <person name="Ruckert C."/>
        </authorList>
    </citation>
    <scope>NUCLEOTIDE SEQUENCE</scope>
    <source>
        <strain evidence="10">CGMCC 1.15425</strain>
    </source>
</reference>
<keyword evidence="10" id="KW-0540">Nuclease</keyword>
<evidence type="ECO:0000256" key="3">
    <source>
        <dbReference type="ARBA" id="ARBA00022603"/>
    </source>
</evidence>
<keyword evidence="11" id="KW-1185">Reference proteome</keyword>
<dbReference type="PROSITE" id="PS00092">
    <property type="entry name" value="N6_MTASE"/>
    <property type="match status" value="1"/>
</dbReference>
<dbReference type="GO" id="GO:0032259">
    <property type="term" value="P:methylation"/>
    <property type="evidence" value="ECO:0007669"/>
    <property type="project" value="UniProtKB-KW"/>
</dbReference>
<dbReference type="PROSITE" id="PS50096">
    <property type="entry name" value="IQ"/>
    <property type="match status" value="1"/>
</dbReference>
<evidence type="ECO:0000313" key="11">
    <source>
        <dbReference type="Proteomes" id="UP000627715"/>
    </source>
</evidence>
<comment type="caution">
    <text evidence="10">The sequence shown here is derived from an EMBL/GenBank/DDBJ whole genome shotgun (WGS) entry which is preliminary data.</text>
</comment>
<dbReference type="InterPro" id="IPR029063">
    <property type="entry name" value="SAM-dependent_MTases_sf"/>
</dbReference>
<dbReference type="OrthoDB" id="9784823at2"/>
<evidence type="ECO:0000256" key="4">
    <source>
        <dbReference type="ARBA" id="ARBA00022679"/>
    </source>
</evidence>
<dbReference type="EMBL" id="BMIY01000013">
    <property type="protein sequence ID" value="GFZ82269.1"/>
    <property type="molecule type" value="Genomic_DNA"/>
</dbReference>
<keyword evidence="5" id="KW-0949">S-adenosyl-L-methionine</keyword>
<sequence length="494" mass="56119">MSISTVIKSIQDIMRKDAGVDGDAQRLGQLSWLLFLKIFDAQEEQLELEQDDYREPIPTKYLWRDWAADEQGITGDRLLEFVNDDLFPALKNYSANIQTNPRGFIVREAFSDAYNYMKNGTLLRQVINKLNEVDFTNSNERHLFGDIYEQILKDLQSAGNAGEFYTPRAVTRFIVEMVDPQLGEAVFDPACGTGGFLACATDHIRTHYQKTTQDYQTLQGQIAGVEKKQLPHLLCTTNMLLHGIEVPSNIRHANTLNQPLSNWDADKDVVITNPPFGGMEEDGIEKNFPAEMQTRETADLFLQLIIEVLKDGGRAAVVLPDGTLFGEGVKTKIKEQLLKECNLHTVVRLPNSVFAPYTSIKTNILFFDKGQPTEHVWYYEVPLPEGVKAFNKTKPMQLEHFSACRQWWGKRADGFKAREENRWAWKVSIDEIKQRNYNLDIKNPHVEEQIVHDPDQVLAQYAEQQQEIQALRDQLKTILADALTGAGSTGANNV</sequence>
<dbReference type="GO" id="GO:0003677">
    <property type="term" value="F:DNA binding"/>
    <property type="evidence" value="ECO:0007669"/>
    <property type="project" value="InterPro"/>
</dbReference>
<comment type="catalytic activity">
    <reaction evidence="7">
        <text>a 2'-deoxyadenosine in DNA + S-adenosyl-L-methionine = an N(6)-methyl-2'-deoxyadenosine in DNA + S-adenosyl-L-homocysteine + H(+)</text>
        <dbReference type="Rhea" id="RHEA:15197"/>
        <dbReference type="Rhea" id="RHEA-COMP:12418"/>
        <dbReference type="Rhea" id="RHEA-COMP:12419"/>
        <dbReference type="ChEBI" id="CHEBI:15378"/>
        <dbReference type="ChEBI" id="CHEBI:57856"/>
        <dbReference type="ChEBI" id="CHEBI:59789"/>
        <dbReference type="ChEBI" id="CHEBI:90615"/>
        <dbReference type="ChEBI" id="CHEBI:90616"/>
        <dbReference type="EC" id="2.1.1.72"/>
    </reaction>
</comment>
<dbReference type="GO" id="GO:0004519">
    <property type="term" value="F:endonuclease activity"/>
    <property type="evidence" value="ECO:0007669"/>
    <property type="project" value="UniProtKB-KW"/>
</dbReference>
<dbReference type="PRINTS" id="PR00507">
    <property type="entry name" value="N12N6MTFRASE"/>
</dbReference>
<organism evidence="10 11">
    <name type="scientific">Pseudohongiella nitratireducens</name>
    <dbReference type="NCBI Taxonomy" id="1768907"/>
    <lineage>
        <taxon>Bacteria</taxon>
        <taxon>Pseudomonadati</taxon>
        <taxon>Pseudomonadota</taxon>
        <taxon>Gammaproteobacteria</taxon>
        <taxon>Pseudomonadales</taxon>
        <taxon>Pseudohongiellaceae</taxon>
        <taxon>Pseudohongiella</taxon>
    </lineage>
</organism>
<dbReference type="InterPro" id="IPR038333">
    <property type="entry name" value="T1MK-like_N_sf"/>
</dbReference>
<keyword evidence="4" id="KW-0808">Transferase</keyword>
<dbReference type="GO" id="GO:0008170">
    <property type="term" value="F:N-methyltransferase activity"/>
    <property type="evidence" value="ECO:0007669"/>
    <property type="project" value="InterPro"/>
</dbReference>
<dbReference type="RefSeq" id="WP_068810521.1">
    <property type="nucleotide sequence ID" value="NZ_BMIY01000013.1"/>
</dbReference>
<keyword evidence="3" id="KW-0489">Methyltransferase</keyword>
<dbReference type="GO" id="GO:0009007">
    <property type="term" value="F:site-specific DNA-methyltransferase (adenine-specific) activity"/>
    <property type="evidence" value="ECO:0007669"/>
    <property type="project" value="UniProtKB-EC"/>
</dbReference>
<dbReference type="Gene3D" id="3.40.50.150">
    <property type="entry name" value="Vaccinia Virus protein VP39"/>
    <property type="match status" value="1"/>
</dbReference>
<name>A0A916VJY3_9GAMM</name>
<keyword evidence="10" id="KW-0378">Hydrolase</keyword>
<dbReference type="SUPFAM" id="SSF53335">
    <property type="entry name" value="S-adenosyl-L-methionine-dependent methyltransferases"/>
    <property type="match status" value="1"/>
</dbReference>
<feature type="domain" description="N6 adenine-specific DNA methyltransferase N-terminal" evidence="9">
    <location>
        <begin position="6"/>
        <end position="130"/>
    </location>
</feature>
<dbReference type="AlphaFoldDB" id="A0A916VJY3"/>
<dbReference type="PANTHER" id="PTHR42933:SF4">
    <property type="entry name" value="TYPE I RESTRICTION ENZYME ECOKI METHYLASE SUBUNIT"/>
    <property type="match status" value="1"/>
</dbReference>
<evidence type="ECO:0000259" key="8">
    <source>
        <dbReference type="Pfam" id="PF02384"/>
    </source>
</evidence>
<evidence type="ECO:0000313" key="10">
    <source>
        <dbReference type="EMBL" id="GFZ82269.1"/>
    </source>
</evidence>
<evidence type="ECO:0000256" key="6">
    <source>
        <dbReference type="ARBA" id="ARBA00022747"/>
    </source>
</evidence>
<dbReference type="GO" id="GO:0009307">
    <property type="term" value="P:DNA restriction-modification system"/>
    <property type="evidence" value="ECO:0007669"/>
    <property type="project" value="UniProtKB-KW"/>
</dbReference>
<evidence type="ECO:0000256" key="5">
    <source>
        <dbReference type="ARBA" id="ARBA00022691"/>
    </source>
</evidence>
<gene>
    <name evidence="10" type="ORF">GCM10011403_27050</name>
</gene>
<keyword evidence="10" id="KW-0255">Endonuclease</keyword>
<keyword evidence="6" id="KW-0680">Restriction system</keyword>
<dbReference type="Proteomes" id="UP000627715">
    <property type="component" value="Unassembled WGS sequence"/>
</dbReference>
<dbReference type="PANTHER" id="PTHR42933">
    <property type="entry name" value="SLR6095 PROTEIN"/>
    <property type="match status" value="1"/>
</dbReference>
<dbReference type="Pfam" id="PF02384">
    <property type="entry name" value="N6_Mtase"/>
    <property type="match status" value="1"/>
</dbReference>
<dbReference type="InterPro" id="IPR051537">
    <property type="entry name" value="DNA_Adenine_Mtase"/>
</dbReference>
<evidence type="ECO:0000256" key="2">
    <source>
        <dbReference type="ARBA" id="ARBA00011900"/>
    </source>
</evidence>
<feature type="domain" description="DNA methylase adenine-specific" evidence="8">
    <location>
        <begin position="140"/>
        <end position="450"/>
    </location>
</feature>